<evidence type="ECO:0000256" key="1">
    <source>
        <dbReference type="SAM" id="Coils"/>
    </source>
</evidence>
<evidence type="ECO:0008006" key="4">
    <source>
        <dbReference type="Google" id="ProtNLM"/>
    </source>
</evidence>
<name>A0A160MCE6_9BACI</name>
<protein>
    <recommendedName>
        <fullName evidence="4">Sporulation protein</fullName>
    </recommendedName>
</protein>
<dbReference type="RefSeq" id="WP_019382214.1">
    <property type="nucleotide sequence ID" value="NZ_CP015506.1"/>
</dbReference>
<evidence type="ECO:0000313" key="2">
    <source>
        <dbReference type="EMBL" id="AND40600.1"/>
    </source>
</evidence>
<keyword evidence="1" id="KW-0175">Coiled coil</keyword>
<feature type="coiled-coil region" evidence="1">
    <location>
        <begin position="123"/>
        <end position="150"/>
    </location>
</feature>
<dbReference type="KEGG" id="bon:A361_16060"/>
<dbReference type="AlphaFoldDB" id="A0A160MCE6"/>
<dbReference type="Pfam" id="PF09580">
    <property type="entry name" value="Spore_YhcN_YlaJ"/>
    <property type="match status" value="1"/>
</dbReference>
<dbReference type="Proteomes" id="UP000077856">
    <property type="component" value="Chromosome"/>
</dbReference>
<proteinExistence type="predicted"/>
<dbReference type="STRING" id="1196031.A361_16060"/>
<dbReference type="eggNOG" id="ENOG5032T3F">
    <property type="taxonomic scope" value="Bacteria"/>
</dbReference>
<organism evidence="2 3">
    <name type="scientific">Cytobacillus oceanisediminis 2691</name>
    <dbReference type="NCBI Taxonomy" id="1196031"/>
    <lineage>
        <taxon>Bacteria</taxon>
        <taxon>Bacillati</taxon>
        <taxon>Bacillota</taxon>
        <taxon>Bacilli</taxon>
        <taxon>Bacillales</taxon>
        <taxon>Bacillaceae</taxon>
        <taxon>Cytobacillus</taxon>
    </lineage>
</organism>
<evidence type="ECO:0000313" key="3">
    <source>
        <dbReference type="Proteomes" id="UP000077856"/>
    </source>
</evidence>
<gene>
    <name evidence="2" type="ORF">A361_16060</name>
</gene>
<sequence length="155" mass="17875">MKVNIANFKILILLLIIIGLSSGCNENQLDNNNKKSSVSQVHTGKPFDQSIANHAKEKIKTKDEITDVRAVNTDKELLAAIKVENFDRFRLKSIEKTVTSDLEKMYPNHMVVVSSDKKMLWELQKIEERLQKNKTNKKNLKKDLKKLKNLIKEQT</sequence>
<reference evidence="2 3" key="1">
    <citation type="submission" date="2016-04" db="EMBL/GenBank/DDBJ databases">
        <title>Complete genome sequence of Bacillus oceanisediminis strain 2691.</title>
        <authorList>
            <person name="Jeong H."/>
            <person name="Kim H.J."/>
            <person name="Lee D.-W."/>
        </authorList>
    </citation>
    <scope>NUCLEOTIDE SEQUENCE [LARGE SCALE GENOMIC DNA]</scope>
    <source>
        <strain evidence="2 3">2691</strain>
    </source>
</reference>
<dbReference type="PROSITE" id="PS51257">
    <property type="entry name" value="PROKAR_LIPOPROTEIN"/>
    <property type="match status" value="1"/>
</dbReference>
<dbReference type="EMBL" id="CP015506">
    <property type="protein sequence ID" value="AND40600.1"/>
    <property type="molecule type" value="Genomic_DNA"/>
</dbReference>
<accession>A0A160MCE6</accession>
<dbReference type="InterPro" id="IPR019076">
    <property type="entry name" value="Spore_lipoprot_YhcN/YlaJ-like"/>
</dbReference>